<protein>
    <recommendedName>
        <fullName evidence="1">HTH luxR-type domain-containing protein</fullName>
    </recommendedName>
</protein>
<dbReference type="InterPro" id="IPR036388">
    <property type="entry name" value="WH-like_DNA-bd_sf"/>
</dbReference>
<dbReference type="Gene3D" id="1.10.10.10">
    <property type="entry name" value="Winged helix-like DNA-binding domain superfamily/Winged helix DNA-binding domain"/>
    <property type="match status" value="1"/>
</dbReference>
<comment type="caution">
    <text evidence="2">The sequence shown here is derived from an EMBL/GenBank/DDBJ whole genome shotgun (WGS) entry which is preliminary data.</text>
</comment>
<dbReference type="Pfam" id="PF00196">
    <property type="entry name" value="GerE"/>
    <property type="match status" value="1"/>
</dbReference>
<accession>A0A4R5L452</accession>
<dbReference type="Proteomes" id="UP000295606">
    <property type="component" value="Unassembled WGS sequence"/>
</dbReference>
<dbReference type="EMBL" id="SMOD01000067">
    <property type="protein sequence ID" value="TDG02317.1"/>
    <property type="molecule type" value="Genomic_DNA"/>
</dbReference>
<evidence type="ECO:0000259" key="1">
    <source>
        <dbReference type="Pfam" id="PF00196"/>
    </source>
</evidence>
<dbReference type="AlphaFoldDB" id="A0A4R5L452"/>
<dbReference type="InterPro" id="IPR000792">
    <property type="entry name" value="Tscrpt_reg_LuxR_C"/>
</dbReference>
<dbReference type="GO" id="GO:0006355">
    <property type="term" value="P:regulation of DNA-templated transcription"/>
    <property type="evidence" value="ECO:0007669"/>
    <property type="project" value="InterPro"/>
</dbReference>
<feature type="domain" description="HTH luxR-type" evidence="1">
    <location>
        <begin position="1"/>
        <end position="38"/>
    </location>
</feature>
<organism evidence="2 3">
    <name type="scientific">Paraburkholderia guartelaensis</name>
    <dbReference type="NCBI Taxonomy" id="2546446"/>
    <lineage>
        <taxon>Bacteria</taxon>
        <taxon>Pseudomonadati</taxon>
        <taxon>Pseudomonadota</taxon>
        <taxon>Betaproteobacteria</taxon>
        <taxon>Burkholderiales</taxon>
        <taxon>Burkholderiaceae</taxon>
        <taxon>Paraburkholderia</taxon>
    </lineage>
</organism>
<gene>
    <name evidence="2" type="ORF">E1N52_40425</name>
</gene>
<name>A0A4R5L452_9BURK</name>
<proteinExistence type="predicted"/>
<reference evidence="2 3" key="1">
    <citation type="submission" date="2019-03" db="EMBL/GenBank/DDBJ databases">
        <title>Paraburkholderia sp. isolated from native Mimosa gymnas in Guartela State Park, Brazil.</title>
        <authorList>
            <person name="Paulitsch F."/>
            <person name="Hungria M."/>
            <person name="Delamuta J.R.M."/>
            <person name="Ribeiro R.A."/>
            <person name="Dall'Agnol R."/>
            <person name="Silva J.S.B."/>
        </authorList>
    </citation>
    <scope>NUCLEOTIDE SEQUENCE [LARGE SCALE GENOMIC DNA]</scope>
    <source>
        <strain evidence="2 3">CNPSo 3008</strain>
    </source>
</reference>
<evidence type="ECO:0000313" key="3">
    <source>
        <dbReference type="Proteomes" id="UP000295606"/>
    </source>
</evidence>
<evidence type="ECO:0000313" key="2">
    <source>
        <dbReference type="EMBL" id="TDG02317.1"/>
    </source>
</evidence>
<sequence length="40" mass="4687">MALVVTGMANKRTVDKLGISEKSNRIHRVRFMDKMQIRVR</sequence>